<evidence type="ECO:0008006" key="2">
    <source>
        <dbReference type="Google" id="ProtNLM"/>
    </source>
</evidence>
<comment type="caution">
    <text evidence="1">The sequence shown here is derived from an EMBL/GenBank/DDBJ whole genome shotgun (WGS) entry which is preliminary data.</text>
</comment>
<evidence type="ECO:0000313" key="1">
    <source>
        <dbReference type="EMBL" id="GAH33544.1"/>
    </source>
</evidence>
<dbReference type="AlphaFoldDB" id="X1FW52"/>
<proteinExistence type="predicted"/>
<name>X1FW52_9ZZZZ</name>
<protein>
    <recommendedName>
        <fullName evidence="2">VOC domain-containing protein</fullName>
    </recommendedName>
</protein>
<organism evidence="1">
    <name type="scientific">marine sediment metagenome</name>
    <dbReference type="NCBI Taxonomy" id="412755"/>
    <lineage>
        <taxon>unclassified sequences</taxon>
        <taxon>metagenomes</taxon>
        <taxon>ecological metagenomes</taxon>
    </lineage>
</organism>
<accession>X1FW52</accession>
<dbReference type="EMBL" id="BARU01009172">
    <property type="protein sequence ID" value="GAH33544.1"/>
    <property type="molecule type" value="Genomic_DNA"/>
</dbReference>
<gene>
    <name evidence="1" type="ORF">S03H2_17745</name>
</gene>
<reference evidence="1" key="1">
    <citation type="journal article" date="2014" name="Front. Microbiol.">
        <title>High frequency of phylogenetically diverse reductive dehalogenase-homologous genes in deep subseafloor sedimentary metagenomes.</title>
        <authorList>
            <person name="Kawai M."/>
            <person name="Futagami T."/>
            <person name="Toyoda A."/>
            <person name="Takaki Y."/>
            <person name="Nishi S."/>
            <person name="Hori S."/>
            <person name="Arai W."/>
            <person name="Tsubouchi T."/>
            <person name="Morono Y."/>
            <person name="Uchiyama I."/>
            <person name="Ito T."/>
            <person name="Fujiyama A."/>
            <person name="Inagaki F."/>
            <person name="Takami H."/>
        </authorList>
    </citation>
    <scope>NUCLEOTIDE SEQUENCE</scope>
    <source>
        <strain evidence="1">Expedition CK06-06</strain>
    </source>
</reference>
<sequence>KASSMGYDVVKVPRDDSNGYYLFIRDSFHNIYEIKEKREGD</sequence>
<feature type="non-terminal residue" evidence="1">
    <location>
        <position position="1"/>
    </location>
</feature>